<evidence type="ECO:0000313" key="2">
    <source>
        <dbReference type="EMBL" id="KAG7312878.1"/>
    </source>
</evidence>
<protein>
    <submittedName>
        <fullName evidence="2">Uncharacterized protein</fullName>
    </submittedName>
</protein>
<feature type="compositionally biased region" description="Polar residues" evidence="1">
    <location>
        <begin position="26"/>
        <end position="41"/>
    </location>
</feature>
<keyword evidence="3" id="KW-1185">Reference proteome</keyword>
<dbReference type="EMBL" id="JAHIBW010000002">
    <property type="protein sequence ID" value="KAG7312878.1"/>
    <property type="molecule type" value="Genomic_DNA"/>
</dbReference>
<sequence length="96" mass="10273">MSASRCYEGDVAALGVTSAARCSIVQQRPSRGAARSQSGAQLSARRLSEEGSAPVPSFPGRSLRECDRDSMKPQRARRATSAKMRQRYVGVATSPT</sequence>
<name>A0ABQ7R6E9_PLUXY</name>
<comment type="caution">
    <text evidence="2">The sequence shown here is derived from an EMBL/GenBank/DDBJ whole genome shotgun (WGS) entry which is preliminary data.</text>
</comment>
<evidence type="ECO:0000313" key="3">
    <source>
        <dbReference type="Proteomes" id="UP000823941"/>
    </source>
</evidence>
<proteinExistence type="predicted"/>
<gene>
    <name evidence="2" type="ORF">JYU34_001264</name>
</gene>
<dbReference type="Proteomes" id="UP000823941">
    <property type="component" value="Chromosome 2"/>
</dbReference>
<accession>A0ABQ7R6E9</accession>
<reference evidence="2 3" key="1">
    <citation type="submission" date="2021-06" db="EMBL/GenBank/DDBJ databases">
        <title>A haploid diamondback moth (Plutella xylostella L.) genome assembly resolves 31 chromosomes and identifies a diamide resistance mutation.</title>
        <authorList>
            <person name="Ward C.M."/>
            <person name="Perry K.D."/>
            <person name="Baker G."/>
            <person name="Powis K."/>
            <person name="Heckel D.G."/>
            <person name="Baxter S.W."/>
        </authorList>
    </citation>
    <scope>NUCLEOTIDE SEQUENCE [LARGE SCALE GENOMIC DNA]</scope>
    <source>
        <strain evidence="2 3">LV</strain>
        <tissue evidence="2">Single pupa</tissue>
    </source>
</reference>
<feature type="compositionally biased region" description="Basic and acidic residues" evidence="1">
    <location>
        <begin position="62"/>
        <end position="72"/>
    </location>
</feature>
<evidence type="ECO:0000256" key="1">
    <source>
        <dbReference type="SAM" id="MobiDB-lite"/>
    </source>
</evidence>
<feature type="region of interest" description="Disordered" evidence="1">
    <location>
        <begin position="26"/>
        <end position="96"/>
    </location>
</feature>
<organism evidence="2 3">
    <name type="scientific">Plutella xylostella</name>
    <name type="common">Diamondback moth</name>
    <name type="synonym">Plutella maculipennis</name>
    <dbReference type="NCBI Taxonomy" id="51655"/>
    <lineage>
        <taxon>Eukaryota</taxon>
        <taxon>Metazoa</taxon>
        <taxon>Ecdysozoa</taxon>
        <taxon>Arthropoda</taxon>
        <taxon>Hexapoda</taxon>
        <taxon>Insecta</taxon>
        <taxon>Pterygota</taxon>
        <taxon>Neoptera</taxon>
        <taxon>Endopterygota</taxon>
        <taxon>Lepidoptera</taxon>
        <taxon>Glossata</taxon>
        <taxon>Ditrysia</taxon>
        <taxon>Yponomeutoidea</taxon>
        <taxon>Plutellidae</taxon>
        <taxon>Plutella</taxon>
    </lineage>
</organism>
<feature type="compositionally biased region" description="Basic residues" evidence="1">
    <location>
        <begin position="74"/>
        <end position="86"/>
    </location>
</feature>